<dbReference type="Pfam" id="PF07642">
    <property type="entry name" value="BBP2"/>
    <property type="match status" value="1"/>
</dbReference>
<feature type="signal peptide" evidence="1">
    <location>
        <begin position="1"/>
        <end position="21"/>
    </location>
</feature>
<reference evidence="2" key="1">
    <citation type="submission" date="2013-01" db="EMBL/GenBank/DDBJ databases">
        <title>Genome assembly of Mariniradius saccharolyticus AK6.</title>
        <authorList>
            <person name="Vaidya B."/>
            <person name="Khatri I."/>
            <person name="Tanuku N.R.S."/>
            <person name="Subramanian S."/>
            <person name="Pinnaka A."/>
        </authorList>
    </citation>
    <scope>NUCLEOTIDE SEQUENCE [LARGE SCALE GENOMIC DNA]</scope>
    <source>
        <strain evidence="2">AK6</strain>
    </source>
</reference>
<evidence type="ECO:0000256" key="1">
    <source>
        <dbReference type="SAM" id="SignalP"/>
    </source>
</evidence>
<evidence type="ECO:0000313" key="2">
    <source>
        <dbReference type="EMBL" id="EMS34007.1"/>
    </source>
</evidence>
<dbReference type="EMBL" id="AMZY02000007">
    <property type="protein sequence ID" value="EMS34007.1"/>
    <property type="molecule type" value="Genomic_DNA"/>
</dbReference>
<protein>
    <recommendedName>
        <fullName evidence="4">Outer membrane protein</fullName>
    </recommendedName>
</protein>
<accession>M7XZS3</accession>
<evidence type="ECO:0000313" key="3">
    <source>
        <dbReference type="Proteomes" id="UP000010953"/>
    </source>
</evidence>
<dbReference type="eggNOG" id="ENOG502Z88H">
    <property type="taxonomic scope" value="Bacteria"/>
</dbReference>
<dbReference type="InParanoid" id="M7XZS3"/>
<dbReference type="PROSITE" id="PS51257">
    <property type="entry name" value="PROKAR_LIPOPROTEIN"/>
    <property type="match status" value="1"/>
</dbReference>
<feature type="chain" id="PRO_5004088285" description="Outer membrane protein" evidence="1">
    <location>
        <begin position="22"/>
        <end position="396"/>
    </location>
</feature>
<dbReference type="InterPro" id="IPR011486">
    <property type="entry name" value="BBP2"/>
</dbReference>
<evidence type="ECO:0008006" key="4">
    <source>
        <dbReference type="Google" id="ProtNLM"/>
    </source>
</evidence>
<organism evidence="2 3">
    <name type="scientific">Mariniradius saccharolyticus AK6</name>
    <dbReference type="NCBI Taxonomy" id="1239962"/>
    <lineage>
        <taxon>Bacteria</taxon>
        <taxon>Pseudomonadati</taxon>
        <taxon>Bacteroidota</taxon>
        <taxon>Cytophagia</taxon>
        <taxon>Cytophagales</taxon>
        <taxon>Cyclobacteriaceae</taxon>
        <taxon>Mariniradius</taxon>
    </lineage>
</organism>
<dbReference type="RefSeq" id="WP_008625149.1">
    <property type="nucleotide sequence ID" value="NZ_AMZY02000007.1"/>
</dbReference>
<dbReference type="STRING" id="1239962.C943_03823"/>
<dbReference type="AlphaFoldDB" id="M7XZS3"/>
<keyword evidence="1" id="KW-0732">Signal</keyword>
<proteinExistence type="predicted"/>
<gene>
    <name evidence="2" type="ORF">C943_03823</name>
</gene>
<comment type="caution">
    <text evidence="2">The sequence shown here is derived from an EMBL/GenBank/DDBJ whole genome shotgun (WGS) entry which is preliminary data.</text>
</comment>
<dbReference type="OrthoDB" id="103154at2"/>
<keyword evidence="3" id="KW-1185">Reference proteome</keyword>
<name>M7XZS3_9BACT</name>
<sequence>MKNLFLAAVAGMLSCLPSAYAYTLNSKDSTTNNPKSLDNFLDFQAGKGVLSFDLYGDFGYVVGPQRTHTYFDPIFGDTVTTFGRRDFTSFPLYANQFSVSYAFVQAQYEIENKLRFRLAFHTGHIVDALYLEETPSTRIIRELALYYHLNPKWALEIGVFPSYFGAEIVLNKENLHATRAYIADFTPDYEAGVRLHYKPNEFNTFTAMVLNGWQVIRETNTTKAFALSWSLNKPGKIVGNWNMYFGDEQPLSAPKSLFRHYQNIYYRVWLSERWLILPVLDVMVERRPDADIKGGWHKVVAPAFSLRYGINDHFGVAGRYEYIYDPKSLIPELRTGTPNGWQSNAVTLTWEFLPSELVTFRLEGKYGVNKDAVFRNGSNELVREDWYGIVSTSFYF</sequence>
<dbReference type="Proteomes" id="UP000010953">
    <property type="component" value="Unassembled WGS sequence"/>
</dbReference>